<dbReference type="AlphaFoldDB" id="F7YAJ3"/>
<name>F7YAJ3_MESOW</name>
<proteinExistence type="predicted"/>
<dbReference type="Proteomes" id="UP000001623">
    <property type="component" value="Chromosome"/>
</dbReference>
<accession>F7YAJ3</accession>
<dbReference type="HOGENOM" id="CLU_3374591_0_0_5"/>
<sequence length="34" mass="3552">MAWSRGTRHSPAVAEGTVVGIDFDPAKIVLIAGE</sequence>
<evidence type="ECO:0000313" key="2">
    <source>
        <dbReference type="Proteomes" id="UP000001623"/>
    </source>
</evidence>
<organism evidence="1 2">
    <name type="scientific">Mesorhizobium opportunistum (strain LMG 24607 / HAMBI 3007 / WSM2075)</name>
    <dbReference type="NCBI Taxonomy" id="536019"/>
    <lineage>
        <taxon>Bacteria</taxon>
        <taxon>Pseudomonadati</taxon>
        <taxon>Pseudomonadota</taxon>
        <taxon>Alphaproteobacteria</taxon>
        <taxon>Hyphomicrobiales</taxon>
        <taxon>Phyllobacteriaceae</taxon>
        <taxon>Mesorhizobium</taxon>
    </lineage>
</organism>
<evidence type="ECO:0000313" key="1">
    <source>
        <dbReference type="EMBL" id="AEH87671.1"/>
    </source>
</evidence>
<gene>
    <name evidence="1" type="ordered locus">Mesop_3219</name>
</gene>
<dbReference type="EMBL" id="CP002279">
    <property type="protein sequence ID" value="AEH87671.1"/>
    <property type="molecule type" value="Genomic_DNA"/>
</dbReference>
<reference evidence="1 2" key="1">
    <citation type="submission" date="2010-10" db="EMBL/GenBank/DDBJ databases">
        <title>Complete sequence of Mesorhizobium opportunistum WSM2075.</title>
        <authorList>
            <consortium name="US DOE Joint Genome Institute"/>
            <person name="Lucas S."/>
            <person name="Copeland A."/>
            <person name="Lapidus A."/>
            <person name="Cheng J.-F."/>
            <person name="Bruce D."/>
            <person name="Goodwin L."/>
            <person name="Pitluck S."/>
            <person name="Chertkov O."/>
            <person name="Misra M."/>
            <person name="Detter J.C."/>
            <person name="Han C."/>
            <person name="Tapia R."/>
            <person name="Land M."/>
            <person name="Hauser L."/>
            <person name="Kyrpides N."/>
            <person name="Ovchinnikova G."/>
            <person name="Mavrommatis K.M."/>
            <person name="Tiwari R.P."/>
            <person name="Howieson J.G."/>
            <person name="O'Hara G.W."/>
            <person name="Nandasena K.G."/>
            <person name="Woyke T."/>
        </authorList>
    </citation>
    <scope>NUCLEOTIDE SEQUENCE [LARGE SCALE GENOMIC DNA]</scope>
    <source>
        <strain evidence="2">LMG 24607 / HAMBI 3007 / WSM2075</strain>
    </source>
</reference>
<dbReference type="KEGG" id="mop:Mesop_3219"/>
<protein>
    <submittedName>
        <fullName evidence="1">Uncharacterized protein</fullName>
    </submittedName>
</protein>